<dbReference type="Proteomes" id="UP000054703">
    <property type="component" value="Unassembled WGS sequence"/>
</dbReference>
<dbReference type="EMBL" id="LNYU01000024">
    <property type="protein sequence ID" value="KTD63562.1"/>
    <property type="molecule type" value="Genomic_DNA"/>
</dbReference>
<evidence type="ECO:0000313" key="2">
    <source>
        <dbReference type="Proteomes" id="UP000054703"/>
    </source>
</evidence>
<protein>
    <submittedName>
        <fullName evidence="1">Dehydrogenase</fullName>
    </submittedName>
</protein>
<sequence>MKIYLNQSNCRATLFSLQAFLKKVKSPLHPLDKDDWEQNIVITFDKNIPPSLQREIISCLNELCLELEQKKMAINLCFYKTKNIAQEIKKYILVENKVLCRHLVSGFEELIVSSNELADYVLEDSELSNLLNSIEKSLFSLSNVEFIPLIQTFPSSCFACSILMVLKELKLINEPTRTQELQIYKQIWLEPGEQADIEKVILYLSQYKIKMIGLDFVEKTDDLLDLSNRIKNSRPELSQHIINQYTLFHQNKNKINQYSVLKIEDPYSINNEFFKGGFTFLISRSSSSQGLHVLFARVWQEQFQVIDPENGEVKMYPSFEEYYDSFENFSKAFTGVALHVVSNSNLI</sequence>
<keyword evidence="2" id="KW-1185">Reference proteome</keyword>
<gene>
    <name evidence="1" type="ORF">Lsan_0995</name>
</gene>
<dbReference type="STRING" id="45074.Lsan_0995"/>
<name>A0A0W0Z347_9GAMM</name>
<dbReference type="AlphaFoldDB" id="A0A0W0Z347"/>
<reference evidence="1 2" key="1">
    <citation type="submission" date="2015-11" db="EMBL/GenBank/DDBJ databases">
        <title>Genomic analysis of 38 Legionella species identifies large and diverse effector repertoires.</title>
        <authorList>
            <person name="Burstein D."/>
            <person name="Amaro F."/>
            <person name="Zusman T."/>
            <person name="Lifshitz Z."/>
            <person name="Cohen O."/>
            <person name="Gilbert J.A."/>
            <person name="Pupko T."/>
            <person name="Shuman H.A."/>
            <person name="Segal G."/>
        </authorList>
    </citation>
    <scope>NUCLEOTIDE SEQUENCE [LARGE SCALE GENOMIC DNA]</scope>
    <source>
        <strain evidence="1 2">SC-63-C7</strain>
    </source>
</reference>
<evidence type="ECO:0000313" key="1">
    <source>
        <dbReference type="EMBL" id="KTD63562.1"/>
    </source>
</evidence>
<dbReference type="PATRIC" id="fig|45074.5.peg.1053"/>
<proteinExistence type="predicted"/>
<accession>A0A0W0Z347</accession>
<dbReference type="RefSeq" id="WP_058513425.1">
    <property type="nucleotide sequence ID" value="NZ_CAAAIH010000022.1"/>
</dbReference>
<organism evidence="1 2">
    <name type="scientific">Legionella santicrucis</name>
    <dbReference type="NCBI Taxonomy" id="45074"/>
    <lineage>
        <taxon>Bacteria</taxon>
        <taxon>Pseudomonadati</taxon>
        <taxon>Pseudomonadota</taxon>
        <taxon>Gammaproteobacteria</taxon>
        <taxon>Legionellales</taxon>
        <taxon>Legionellaceae</taxon>
        <taxon>Legionella</taxon>
    </lineage>
</organism>
<comment type="caution">
    <text evidence="1">The sequence shown here is derived from an EMBL/GenBank/DDBJ whole genome shotgun (WGS) entry which is preliminary data.</text>
</comment>